<keyword evidence="1" id="KW-0540">Nuclease</keyword>
<dbReference type="PANTHER" id="PTHR23240:SF8">
    <property type="entry name" value="PROTEIN ARTEMIS"/>
    <property type="match status" value="1"/>
</dbReference>
<feature type="region of interest" description="Disordered" evidence="4">
    <location>
        <begin position="523"/>
        <end position="586"/>
    </location>
</feature>
<proteinExistence type="predicted"/>
<dbReference type="InterPro" id="IPR036866">
    <property type="entry name" value="RibonucZ/Hydroxyglut_hydro"/>
</dbReference>
<organism evidence="5 6">
    <name type="scientific">Athelia psychrophila</name>
    <dbReference type="NCBI Taxonomy" id="1759441"/>
    <lineage>
        <taxon>Eukaryota</taxon>
        <taxon>Fungi</taxon>
        <taxon>Dikarya</taxon>
        <taxon>Basidiomycota</taxon>
        <taxon>Agaricomycotina</taxon>
        <taxon>Agaricomycetes</taxon>
        <taxon>Agaricomycetidae</taxon>
        <taxon>Atheliales</taxon>
        <taxon>Atheliaceae</taxon>
        <taxon>Athelia</taxon>
    </lineage>
</organism>
<dbReference type="GO" id="GO:0003684">
    <property type="term" value="F:damaged DNA binding"/>
    <property type="evidence" value="ECO:0007669"/>
    <property type="project" value="TreeGrafter"/>
</dbReference>
<keyword evidence="6" id="KW-1185">Reference proteome</keyword>
<dbReference type="AlphaFoldDB" id="A0A166K2I3"/>
<keyword evidence="3" id="KW-0269">Exonuclease</keyword>
<evidence type="ECO:0000256" key="3">
    <source>
        <dbReference type="ARBA" id="ARBA00022839"/>
    </source>
</evidence>
<reference evidence="5 6" key="1">
    <citation type="journal article" date="2016" name="Mol. Biol. Evol.">
        <title>Comparative Genomics of Early-Diverging Mushroom-Forming Fungi Provides Insights into the Origins of Lignocellulose Decay Capabilities.</title>
        <authorList>
            <person name="Nagy L.G."/>
            <person name="Riley R."/>
            <person name="Tritt A."/>
            <person name="Adam C."/>
            <person name="Daum C."/>
            <person name="Floudas D."/>
            <person name="Sun H."/>
            <person name="Yadav J.S."/>
            <person name="Pangilinan J."/>
            <person name="Larsson K.H."/>
            <person name="Matsuura K."/>
            <person name="Barry K."/>
            <person name="Labutti K."/>
            <person name="Kuo R."/>
            <person name="Ohm R.A."/>
            <person name="Bhattacharya S.S."/>
            <person name="Shirouzu T."/>
            <person name="Yoshinaga Y."/>
            <person name="Martin F.M."/>
            <person name="Grigoriev I.V."/>
            <person name="Hibbett D.S."/>
        </authorList>
    </citation>
    <scope>NUCLEOTIDE SEQUENCE [LARGE SCALE GENOMIC DNA]</scope>
    <source>
        <strain evidence="5 6">CBS 109695</strain>
    </source>
</reference>
<dbReference type="OrthoDB" id="5561659at2759"/>
<dbReference type="GO" id="GO:0006303">
    <property type="term" value="P:double-strand break repair via nonhomologous end joining"/>
    <property type="evidence" value="ECO:0007669"/>
    <property type="project" value="TreeGrafter"/>
</dbReference>
<name>A0A166K2I3_9AGAM</name>
<evidence type="ECO:0000256" key="1">
    <source>
        <dbReference type="ARBA" id="ARBA00022722"/>
    </source>
</evidence>
<evidence type="ECO:0000313" key="5">
    <source>
        <dbReference type="EMBL" id="KZP21457.1"/>
    </source>
</evidence>
<evidence type="ECO:0000256" key="2">
    <source>
        <dbReference type="ARBA" id="ARBA00022801"/>
    </source>
</evidence>
<dbReference type="GO" id="GO:0035312">
    <property type="term" value="F:5'-3' DNA exonuclease activity"/>
    <property type="evidence" value="ECO:0007669"/>
    <property type="project" value="TreeGrafter"/>
</dbReference>
<dbReference type="STRING" id="436010.A0A166K2I3"/>
<protein>
    <recommendedName>
        <fullName evidence="7">DNA repair metallo-beta-lactamase domain-containing protein</fullName>
    </recommendedName>
</protein>
<evidence type="ECO:0000256" key="4">
    <source>
        <dbReference type="SAM" id="MobiDB-lite"/>
    </source>
</evidence>
<dbReference type="GO" id="GO:0000723">
    <property type="term" value="P:telomere maintenance"/>
    <property type="evidence" value="ECO:0007669"/>
    <property type="project" value="TreeGrafter"/>
</dbReference>
<sequence length="840" mass="94347">MPPGTPYNSFILPYNIRVDDFTDSSNLQVAPALHLLTHTHTDHIGGLSAKSFGYQVICSIDAKEMLLRHEVYGERALHEQELRSEKLRTFSHLKVDPRVMPNGEIYYTGSRDLLRTIALNTPTRFPLDDLRSVTITLIDANHCPGAVMFLIEGDQGAVLHTGDFRAEPRFLESVMHNPFLQPYLVSSFVAKSTTHQTQKTLETIFLDTASLLSHVDAPSKESATSGLIELMRLLPENSIFFLNTWTWGYEDILKAISTAFYSKIHVDRYKHNIYTSISDSDLRGLASKDPRTRFHACERFSRCHKVAVENGTTKDKDGKYSTVNADGETVVYVNPVVMGKHMWEEYMKDVKLSVQRGDTITNLLVPLLRHSPLPELRSFVSLFQPRRIVPNTLIPGLRRLDWAAMPKMFSHCLAPSAKLHSDVAPVDLPHELPVFDYEDVAMQNLEGQGALEVAERWAESRKTVHMLTMLRDYLPSRELVFVDRVLKKQKEALAGMRYGEHDDDTDSDREDERGRTAHKLFADPDTDYTQDAWHSSSPSLQLGGPAAEVPVSPFRPSIASPRRASKGGPLTPESSPIRRLDKGKKRQVDHAFIPSELGSQFPLPWTPLRSKATNSKIQSPPLAALDNSLLKRPFIITSPDSNPSMRRKRRKLDNFQEGSTTADQNHPLGEGHTVVREVPSPTKGRTFSSIVHPSASTTISESSFRDRFTKRSSTLARRFHIADKLARARPHLAPPAYFTKRVAWDNASEIREQYLEGLHSTLLQSADVSVSVSGEVGPASRIDRLPLLSDQEGSFEGEVNWERSRLLAAMIRARCFGSSALTTRHEARGSHGRVVWVSYG</sequence>
<dbReference type="SUPFAM" id="SSF56281">
    <property type="entry name" value="Metallo-hydrolase/oxidoreductase"/>
    <property type="match status" value="1"/>
</dbReference>
<accession>A0A166K2I3</accession>
<dbReference type="EMBL" id="KV417547">
    <property type="protein sequence ID" value="KZP21457.1"/>
    <property type="molecule type" value="Genomic_DNA"/>
</dbReference>
<evidence type="ECO:0000313" key="6">
    <source>
        <dbReference type="Proteomes" id="UP000076532"/>
    </source>
</evidence>
<dbReference type="PANTHER" id="PTHR23240">
    <property type="entry name" value="DNA CROSS-LINK REPAIR PROTEIN PSO2/SNM1-RELATED"/>
    <property type="match status" value="1"/>
</dbReference>
<dbReference type="Proteomes" id="UP000076532">
    <property type="component" value="Unassembled WGS sequence"/>
</dbReference>
<keyword evidence="2" id="KW-0378">Hydrolase</keyword>
<evidence type="ECO:0008006" key="7">
    <source>
        <dbReference type="Google" id="ProtNLM"/>
    </source>
</evidence>
<gene>
    <name evidence="5" type="ORF">FIBSPDRAFT_953711</name>
</gene>
<feature type="compositionally biased region" description="Polar residues" evidence="4">
    <location>
        <begin position="527"/>
        <end position="540"/>
    </location>
</feature>
<dbReference type="GO" id="GO:0036297">
    <property type="term" value="P:interstrand cross-link repair"/>
    <property type="evidence" value="ECO:0007669"/>
    <property type="project" value="TreeGrafter"/>
</dbReference>
<dbReference type="Gene3D" id="3.60.15.10">
    <property type="entry name" value="Ribonuclease Z/Hydroxyacylglutathione hydrolase-like"/>
    <property type="match status" value="1"/>
</dbReference>